<proteinExistence type="predicted"/>
<dbReference type="RefSeq" id="WP_014849891.1">
    <property type="nucleotide sequence ID" value="NC_018149.1"/>
</dbReference>
<dbReference type="KEGG" id="mwe:WEN_01940"/>
<keyword evidence="1" id="KW-1133">Transmembrane helix</keyword>
<organism evidence="2 3">
    <name type="scientific">Mycoplasma wenyonii (strain Massachusetts)</name>
    <name type="common">Eperythrozoon wenyonii</name>
    <dbReference type="NCBI Taxonomy" id="1197325"/>
    <lineage>
        <taxon>Bacteria</taxon>
        <taxon>Bacillati</taxon>
        <taxon>Mycoplasmatota</taxon>
        <taxon>Mollicutes</taxon>
        <taxon>Mycoplasmataceae</taxon>
        <taxon>Mycoplasma</taxon>
    </lineage>
</organism>
<sequence>MSFWVEPAQKIVKWWILQILFWIIWIPVMTTVGVAKTESLMALLPISFILWIASVVFYAFKIANFFRGADRTCGGGHTPNFLRNMKVSLIPDVLFSLIFPILIIFTRIFFWVIYRSNKQFKVTGETK</sequence>
<accession>I6YB32</accession>
<dbReference type="EMBL" id="CP003703">
    <property type="protein sequence ID" value="AFN65181.1"/>
    <property type="molecule type" value="Genomic_DNA"/>
</dbReference>
<feature type="transmembrane region" description="Helical" evidence="1">
    <location>
        <begin position="12"/>
        <end position="35"/>
    </location>
</feature>
<dbReference type="HOGENOM" id="CLU_1968145_0_0_14"/>
<dbReference type="Proteomes" id="UP000009005">
    <property type="component" value="Chromosome"/>
</dbReference>
<keyword evidence="1" id="KW-0812">Transmembrane</keyword>
<protein>
    <submittedName>
        <fullName evidence="2">Uncharacterized protein</fullName>
    </submittedName>
</protein>
<dbReference type="OrthoDB" id="9962174at2"/>
<feature type="transmembrane region" description="Helical" evidence="1">
    <location>
        <begin position="42"/>
        <end position="60"/>
    </location>
</feature>
<feature type="transmembrane region" description="Helical" evidence="1">
    <location>
        <begin position="93"/>
        <end position="114"/>
    </location>
</feature>
<gene>
    <name evidence="2" type="ordered locus">WEN_01940</name>
</gene>
<keyword evidence="3" id="KW-1185">Reference proteome</keyword>
<evidence type="ECO:0000256" key="1">
    <source>
        <dbReference type="SAM" id="Phobius"/>
    </source>
</evidence>
<evidence type="ECO:0000313" key="2">
    <source>
        <dbReference type="EMBL" id="AFN65181.1"/>
    </source>
</evidence>
<keyword evidence="1" id="KW-0472">Membrane</keyword>
<evidence type="ECO:0000313" key="3">
    <source>
        <dbReference type="Proteomes" id="UP000009005"/>
    </source>
</evidence>
<dbReference type="AlphaFoldDB" id="I6YB32"/>
<name>I6YB32_MYCWM</name>
<reference evidence="2 3" key="1">
    <citation type="journal article" date="2012" name="J. Bacteriol.">
        <title>Complete genome sequence of Mycoplasma wenyonii strain Massachusetts.</title>
        <authorList>
            <person name="Dos Santos A.P."/>
            <person name="Guimaraes A.M."/>
            <person name="do Nascimento N.C."/>
            <person name="Sanmiguel P.J."/>
            <person name="Messick J.B."/>
        </authorList>
    </citation>
    <scope>NUCLEOTIDE SEQUENCE [LARGE SCALE GENOMIC DNA]</scope>
    <source>
        <strain evidence="2 3">Massachusetts</strain>
    </source>
</reference>